<dbReference type="SUPFAM" id="SSF56281">
    <property type="entry name" value="Metallo-hydrolase/oxidoreductase"/>
    <property type="match status" value="1"/>
</dbReference>
<organism evidence="2 3">
    <name type="scientific">Halobacillus naozhouensis</name>
    <dbReference type="NCBI Taxonomy" id="554880"/>
    <lineage>
        <taxon>Bacteria</taxon>
        <taxon>Bacillati</taxon>
        <taxon>Bacillota</taxon>
        <taxon>Bacilli</taxon>
        <taxon>Bacillales</taxon>
        <taxon>Bacillaceae</taxon>
        <taxon>Halobacillus</taxon>
    </lineage>
</organism>
<protein>
    <submittedName>
        <fullName evidence="2">MBL fold metallo-hydrolase</fullName>
    </submittedName>
</protein>
<dbReference type="Proteomes" id="UP001221597">
    <property type="component" value="Chromosome"/>
</dbReference>
<dbReference type="SMART" id="SM00849">
    <property type="entry name" value="Lactamase_B"/>
    <property type="match status" value="1"/>
</dbReference>
<dbReference type="InterPro" id="IPR050662">
    <property type="entry name" value="Sec-metab_biosynth-thioest"/>
</dbReference>
<gene>
    <name evidence="2" type="ORF">P9989_09400</name>
</gene>
<dbReference type="PANTHER" id="PTHR23131">
    <property type="entry name" value="ENDORIBONUCLEASE LACTB2"/>
    <property type="match status" value="1"/>
</dbReference>
<dbReference type="InterPro" id="IPR001279">
    <property type="entry name" value="Metallo-B-lactamas"/>
</dbReference>
<keyword evidence="3" id="KW-1185">Reference proteome</keyword>
<evidence type="ECO:0000313" key="2">
    <source>
        <dbReference type="EMBL" id="WFT76553.1"/>
    </source>
</evidence>
<evidence type="ECO:0000313" key="3">
    <source>
        <dbReference type="Proteomes" id="UP001221597"/>
    </source>
</evidence>
<dbReference type="EMBL" id="CP121671">
    <property type="protein sequence ID" value="WFT76553.1"/>
    <property type="molecule type" value="Genomic_DNA"/>
</dbReference>
<dbReference type="InterPro" id="IPR036866">
    <property type="entry name" value="RibonucZ/Hydroxyglut_hydro"/>
</dbReference>
<dbReference type="RefSeq" id="WP_283078503.1">
    <property type="nucleotide sequence ID" value="NZ_CP121671.1"/>
</dbReference>
<name>A0ABY8J542_9BACI</name>
<sequence>MINVYEQEGVTCIEGEVVKSGRKAGRIYSFLTDGMLVDTGPQILESELIPIYEDVSMDLVILTHSHEDHTGTAAWLQEDRDLPIYIHEKGISTCAELCAYPKYRQHTWGIREPFKALPLGDTVQSRQQDWHVIYTPGHANDHIALFHESTGRMFTGDLYVTPKTKVIMQSESIPVIMNSIQKLLTYEFEAIFCCHAGYIKNGKDMMKQKLNNLEHLCDEVKRLHQKGFTIAEIDQQLFPKSYPIVEISEGEWDSRHIVSSILSDEQQNRDLIQRQGC</sequence>
<feature type="domain" description="Metallo-beta-lactamase" evidence="1">
    <location>
        <begin position="26"/>
        <end position="195"/>
    </location>
</feature>
<evidence type="ECO:0000259" key="1">
    <source>
        <dbReference type="SMART" id="SM00849"/>
    </source>
</evidence>
<reference evidence="2 3" key="1">
    <citation type="submission" date="2023-04" db="EMBL/GenBank/DDBJ databases">
        <title>Genome sequence of Halobacillus naozhouensis KACC 21980.</title>
        <authorList>
            <person name="Kim S."/>
            <person name="Heo J."/>
            <person name="Kwon S.-W."/>
        </authorList>
    </citation>
    <scope>NUCLEOTIDE SEQUENCE [LARGE SCALE GENOMIC DNA]</scope>
    <source>
        <strain evidence="2 3">KCTC 13234</strain>
    </source>
</reference>
<dbReference type="Pfam" id="PF00753">
    <property type="entry name" value="Lactamase_B"/>
    <property type="match status" value="1"/>
</dbReference>
<dbReference type="Gene3D" id="3.60.15.10">
    <property type="entry name" value="Ribonuclease Z/Hydroxyacylglutathione hydrolase-like"/>
    <property type="match status" value="1"/>
</dbReference>
<proteinExistence type="predicted"/>
<accession>A0ABY8J542</accession>